<dbReference type="EMBL" id="CP029462">
    <property type="protein sequence ID" value="AXL21971.1"/>
    <property type="molecule type" value="Genomic_DNA"/>
</dbReference>
<evidence type="ECO:0000259" key="4">
    <source>
        <dbReference type="Pfam" id="PF17147"/>
    </source>
</evidence>
<proteinExistence type="inferred from homology"/>
<dbReference type="Pfam" id="PF01855">
    <property type="entry name" value="POR_N"/>
    <property type="match status" value="1"/>
</dbReference>
<name>A0A346B1H8_9FIRM</name>
<sequence>MSRKVVLTGNDAAAEAAALCRPDLVAAYPITPQSKVVEHLAAMIYDGRLDSTMIQVESEHSAMSAVQGASAGGGRVFTATSAQGLALMFEPYMRQATLRLPMVMALATREMTSPETVWSGQQDAMSVREAGWMQVFCESNQEIIDMIIQGYMLAEDPRVLLPINVCYDGFYSSHLTEGAELPAQEDVDAFLPHYSADWNPILNPDKPLALDPLTAGPLLMKYRKSHLDAMERALTVLEEVDAKFAAAFGRSYGGAIEEYRLDDADVVLITIAGMSGTAKDAVDMAREKGVKVGLIRLRFTRPFPGKRIAKALLGKKAFCVLDRSVSFGWSQGPMHMEVKAALADQGASYCHFSAIGGLGGADISLTEISGLIDELETHKEENGERPVKWLLKD</sequence>
<dbReference type="GO" id="GO:0019752">
    <property type="term" value="P:carboxylic acid metabolic process"/>
    <property type="evidence" value="ECO:0007669"/>
    <property type="project" value="UniProtKB-ARBA"/>
</dbReference>
<dbReference type="Gene3D" id="3.40.50.970">
    <property type="match status" value="1"/>
</dbReference>
<dbReference type="RefSeq" id="WP_107196627.1">
    <property type="nucleotide sequence ID" value="NZ_CP029462.1"/>
</dbReference>
<dbReference type="AlphaFoldDB" id="A0A346B1H8"/>
<dbReference type="InterPro" id="IPR050722">
    <property type="entry name" value="Pyruvate:ferred/Flavod_OxRd"/>
</dbReference>
<dbReference type="InterPro" id="IPR009014">
    <property type="entry name" value="Transketo_C/PFOR_II"/>
</dbReference>
<organism evidence="5 6">
    <name type="scientific">Megasphaera stantonii</name>
    <dbReference type="NCBI Taxonomy" id="2144175"/>
    <lineage>
        <taxon>Bacteria</taxon>
        <taxon>Bacillati</taxon>
        <taxon>Bacillota</taxon>
        <taxon>Negativicutes</taxon>
        <taxon>Veillonellales</taxon>
        <taxon>Veillonellaceae</taxon>
        <taxon>Megasphaera</taxon>
    </lineage>
</organism>
<keyword evidence="2" id="KW-0560">Oxidoreductase</keyword>
<evidence type="ECO:0000259" key="3">
    <source>
        <dbReference type="Pfam" id="PF01855"/>
    </source>
</evidence>
<comment type="similarity">
    <text evidence="1">Belongs to the pyruvate:ferredoxin/flavodoxin oxidoreductase family.</text>
</comment>
<dbReference type="InterPro" id="IPR033412">
    <property type="entry name" value="PFOR_II"/>
</dbReference>
<dbReference type="SUPFAM" id="SSF52518">
    <property type="entry name" value="Thiamin diphosphate-binding fold (THDP-binding)"/>
    <property type="match status" value="1"/>
</dbReference>
<feature type="domain" description="Pyruvate:ferredoxin oxidoreductase core" evidence="4">
    <location>
        <begin position="264"/>
        <end position="368"/>
    </location>
</feature>
<protein>
    <submittedName>
        <fullName evidence="5">Phenylglyoxylate dehydrogenase</fullName>
    </submittedName>
</protein>
<dbReference type="CDD" id="cd07034">
    <property type="entry name" value="TPP_PYR_PFOR_IOR-alpha_like"/>
    <property type="match status" value="1"/>
</dbReference>
<dbReference type="KEGG" id="meg:DKB62_10575"/>
<evidence type="ECO:0000313" key="6">
    <source>
        <dbReference type="Proteomes" id="UP000254337"/>
    </source>
</evidence>
<evidence type="ECO:0000256" key="2">
    <source>
        <dbReference type="ARBA" id="ARBA00023002"/>
    </source>
</evidence>
<dbReference type="FunFam" id="3.40.50.920:FF:000010">
    <property type="entry name" value="Pyruvate ferredoxin oxidoreductase, alpha subunit"/>
    <property type="match status" value="1"/>
</dbReference>
<accession>A0A346B1H8</accession>
<dbReference type="OrthoDB" id="9794954at2"/>
<dbReference type="Gene3D" id="3.40.50.920">
    <property type="match status" value="1"/>
</dbReference>
<reference evidence="5 6" key="1">
    <citation type="submission" date="2018-05" db="EMBL/GenBank/DDBJ databases">
        <title>Complete genome sequence of Megasphaera sp. AJH120T, isolated from the ceca of a chicken.</title>
        <authorList>
            <person name="Maki J."/>
            <person name="Looft T."/>
        </authorList>
    </citation>
    <scope>NUCLEOTIDE SEQUENCE [LARGE SCALE GENOMIC DNA]</scope>
    <source>
        <strain evidence="5 6">AJH120</strain>
    </source>
</reference>
<dbReference type="GO" id="GO:0006979">
    <property type="term" value="P:response to oxidative stress"/>
    <property type="evidence" value="ECO:0007669"/>
    <property type="project" value="TreeGrafter"/>
</dbReference>
<keyword evidence="6" id="KW-1185">Reference proteome</keyword>
<feature type="domain" description="Pyruvate flavodoxin/ferredoxin oxidoreductase pyrimidine binding" evidence="3">
    <location>
        <begin position="16"/>
        <end position="240"/>
    </location>
</feature>
<dbReference type="PANTHER" id="PTHR32154">
    <property type="entry name" value="PYRUVATE-FLAVODOXIN OXIDOREDUCTASE-RELATED"/>
    <property type="match status" value="1"/>
</dbReference>
<evidence type="ECO:0000256" key="1">
    <source>
        <dbReference type="ARBA" id="ARBA00009032"/>
    </source>
</evidence>
<dbReference type="InterPro" id="IPR002880">
    <property type="entry name" value="Pyrv_Fd/Flavodoxin_OxRdtase_N"/>
</dbReference>
<dbReference type="SUPFAM" id="SSF52922">
    <property type="entry name" value="TK C-terminal domain-like"/>
    <property type="match status" value="1"/>
</dbReference>
<gene>
    <name evidence="5" type="ORF">DKB62_10575</name>
</gene>
<dbReference type="Pfam" id="PF17147">
    <property type="entry name" value="PFOR_II"/>
    <property type="match status" value="1"/>
</dbReference>
<dbReference type="InterPro" id="IPR029061">
    <property type="entry name" value="THDP-binding"/>
</dbReference>
<dbReference type="PANTHER" id="PTHR32154:SF0">
    <property type="entry name" value="PYRUVATE-FLAVODOXIN OXIDOREDUCTASE-RELATED"/>
    <property type="match status" value="1"/>
</dbReference>
<dbReference type="Proteomes" id="UP000254337">
    <property type="component" value="Chromosome"/>
</dbReference>
<evidence type="ECO:0000313" key="5">
    <source>
        <dbReference type="EMBL" id="AXL21971.1"/>
    </source>
</evidence>
<dbReference type="GO" id="GO:0016903">
    <property type="term" value="F:oxidoreductase activity, acting on the aldehyde or oxo group of donors"/>
    <property type="evidence" value="ECO:0007669"/>
    <property type="project" value="UniProtKB-ARBA"/>
</dbReference>
<dbReference type="FunFam" id="3.40.50.970:FF:000012">
    <property type="entry name" value="Pyruvate:ferredoxin (Flavodoxin) oxidoreductase"/>
    <property type="match status" value="1"/>
</dbReference>